<evidence type="ECO:0000256" key="12">
    <source>
        <dbReference type="SAM" id="MobiDB-lite"/>
    </source>
</evidence>
<dbReference type="InterPro" id="IPR029425">
    <property type="entry name" value="MMS22L_N"/>
</dbReference>
<evidence type="ECO:0000313" key="17">
    <source>
        <dbReference type="Proteomes" id="UP000002279"/>
    </source>
</evidence>
<evidence type="ECO:0000256" key="8">
    <source>
        <dbReference type="ARBA" id="ARBA00023204"/>
    </source>
</evidence>
<dbReference type="FunCoup" id="F7FX34">
    <property type="interactions" value="2778"/>
</dbReference>
<evidence type="ECO:0000256" key="1">
    <source>
        <dbReference type="ARBA" id="ARBA00004123"/>
    </source>
</evidence>
<sequence>MRTRRSAGSLSTPARPPRPLLSRDLSGPSRAGQRGLARVWGGGGVACAGCSAPPPRGGAGSPGGAGISGFLVLVLLFFFFLLLPDAQGKTRRMDDGSGAASNSLILTESLELELETAWCSPPYFSCAQGSREGGRGWSVEAYLATGSLKRLMLRLDPLPTHFEEDTVELFDIQWVTETALVNSPTHLFFLFRQQVKKLETLLLANPDFGQASNIHWEAKTIREQCVTFLHYVKVFIFRYLKIHKVDSDEPLHPYEELEIQLPSTLVEELHGLILYVGHLSELPGVTLGAFTIQNQAQLYPASWHLVHLQLDIYWLVLEILHILGEKTLRQVVYAHQFMNFSGENLTNVSLFEEHCANLICDLISLAVSKYNKVRPAEALMNHHCTCPCVKELWVLLIQLLDHRSKGALTESFWSWMNKLLKNLFKRPSDTEGFSDLVLTQCKDPLGFSWWIITHLASLYQFDRIGVLEEKKQMESNWSFVEELLKKSCNPQASILEEQLRMHLNCCLMLCDFWNTNIPTVTILWEYYSKNLNSAFNVPWLGLKGYVNISKSPLSMLEMVKSCCSDHPKSDLHESRNSYNVFLCVLAKMVKKAMGTSGVHPWKQIKGRIYSKFHRKRMEELTEVGLQNFFNLFLVLAAVAEIEDVASRAMDLLNFLRPASVTPSQRALIWKGHLVLLLMYVERNLDVGVLSEKLAEAFRERAKKFLVSKSDVEQKQSLWRLLSVYIDGVQEVFETSCRLHLSQEKLLNEGFSMLLPACRDAELSVVLNFVQAVLARLRSVHAQSRQEQPTGMAGGKAPISFTAKEHHLAVADALWKNFFPFLKSQRLSQTASLPLLADTAAGFTLLALDMPSTAPSDLQPQPVLSMMQLFGWDDMIWPQLVSRYLSHLIQNRTLTEEFSHSGCSSFQASSVRSWFRCVLQMYCSKPPALLDNMDAELTVGKEYMEQLTELTRLIFQLSEVKSLLSKTQDEPSSVSRDPQRALVVFLEAVGVTYSGLQTLSEKSAMVVKSLDYLGEVLKYVKPYLMRKGPSRGLKLTYRTMGILVKSWALILSTSKAQKLLFQIIDCLLLPHTVLQQEKEVPTAMLAAIQDSLPLYLQGMCIVCSQSQTQNTYLHQLLGNVVRLYIGRFLPASPSVAGLGPHPVLSALGKSTATPSISALHRTIVQIIRENYLQFKGSSPPPRLASVLAFTLEFLWKTDVEMRDVELLLPSVLKCLVLVNESQVKKLATEILHSVVETSHVRSGGEPAPQMTSVFRQFVRDYTMIYEQQVYGILEAVAVLDQQLVVSLISTITQTLKDSEHKQGLGKNIAQRNTYYKLLSLLGEPGQDERRKLESEAVPLTGLENLSRE</sequence>
<keyword evidence="9" id="KW-0539">Nucleus</keyword>
<feature type="region of interest" description="Disordered" evidence="12">
    <location>
        <begin position="1"/>
        <end position="33"/>
    </location>
</feature>
<keyword evidence="13" id="KW-0472">Membrane</keyword>
<dbReference type="Bgee" id="ENSOANG00000001301">
    <property type="expression patterns" value="Expressed in fibroblast and 8 other cell types or tissues"/>
</dbReference>
<feature type="region of interest" description="Disordered" evidence="12">
    <location>
        <begin position="1325"/>
        <end position="1347"/>
    </location>
</feature>
<dbReference type="GO" id="GO:0003697">
    <property type="term" value="F:single-stranded DNA binding"/>
    <property type="evidence" value="ECO:0007669"/>
    <property type="project" value="Ensembl"/>
</dbReference>
<evidence type="ECO:0000256" key="5">
    <source>
        <dbReference type="ARBA" id="ARBA00022454"/>
    </source>
</evidence>
<name>F7FX34_ORNAN</name>
<dbReference type="GO" id="GO:0035101">
    <property type="term" value="C:FACT complex"/>
    <property type="evidence" value="ECO:0007669"/>
    <property type="project" value="Ensembl"/>
</dbReference>
<keyword evidence="7" id="KW-0156">Chromatin regulator</keyword>
<dbReference type="STRING" id="9258.ENSOANP00000002077"/>
<keyword evidence="6" id="KW-0227">DNA damage</keyword>
<reference evidence="16" key="2">
    <citation type="submission" date="2025-09" db="UniProtKB">
        <authorList>
            <consortium name="Ensembl"/>
        </authorList>
    </citation>
    <scope>IDENTIFICATION</scope>
    <source>
        <strain evidence="16">Glennie</strain>
    </source>
</reference>
<keyword evidence="5" id="KW-0158">Chromosome</keyword>
<dbReference type="InterPro" id="IPR042320">
    <property type="entry name" value="MMS22-like"/>
</dbReference>
<keyword evidence="13" id="KW-1133">Transmembrane helix</keyword>
<dbReference type="GO" id="GO:0042555">
    <property type="term" value="C:MCM complex"/>
    <property type="evidence" value="ECO:0007669"/>
    <property type="project" value="Ensembl"/>
</dbReference>
<dbReference type="Pfam" id="PF14910">
    <property type="entry name" value="MMS22L_N"/>
    <property type="match status" value="1"/>
</dbReference>
<dbReference type="eggNOG" id="ENOG502QQCR">
    <property type="taxonomic scope" value="Eukaryota"/>
</dbReference>
<keyword evidence="17" id="KW-1185">Reference proteome</keyword>
<feature type="domain" description="Protein MMS22-like N-terminal" evidence="14">
    <location>
        <begin position="121"/>
        <end position="827"/>
    </location>
</feature>
<protein>
    <recommendedName>
        <fullName evidence="4">Protein MMS22-like</fullName>
    </recommendedName>
    <alternativeName>
        <fullName evidence="10">Methyl methanesulfonate-sensitivity protein 22-like</fullName>
    </alternativeName>
</protein>
<dbReference type="GO" id="GO:0071168">
    <property type="term" value="P:protein localization to chromatin"/>
    <property type="evidence" value="ECO:0007669"/>
    <property type="project" value="Ensembl"/>
</dbReference>
<dbReference type="OMA" id="RVYLCLL"/>
<feature type="compositionally biased region" description="Polar residues" evidence="12">
    <location>
        <begin position="1"/>
        <end position="12"/>
    </location>
</feature>
<comment type="subcellular location">
    <subcellularLocation>
        <location evidence="2">Chromosome</location>
    </subcellularLocation>
    <subcellularLocation>
        <location evidence="1">Nucleus</location>
    </subcellularLocation>
</comment>
<evidence type="ECO:0000256" key="13">
    <source>
        <dbReference type="SAM" id="Phobius"/>
    </source>
</evidence>
<evidence type="ECO:0000259" key="15">
    <source>
        <dbReference type="Pfam" id="PF14911"/>
    </source>
</evidence>
<keyword evidence="13" id="KW-0812">Transmembrane</keyword>
<evidence type="ECO:0000256" key="9">
    <source>
        <dbReference type="ARBA" id="ARBA00023242"/>
    </source>
</evidence>
<feature type="transmembrane region" description="Helical" evidence="13">
    <location>
        <begin position="63"/>
        <end position="83"/>
    </location>
</feature>
<dbReference type="GO" id="GO:0031297">
    <property type="term" value="P:replication fork processing"/>
    <property type="evidence" value="ECO:0000318"/>
    <property type="project" value="GO_Central"/>
</dbReference>
<feature type="domain" description="MMS22-like C-terminal" evidence="15">
    <location>
        <begin position="944"/>
        <end position="1320"/>
    </location>
</feature>
<reference evidence="16" key="1">
    <citation type="submission" date="2025-08" db="UniProtKB">
        <authorList>
            <consortium name="Ensembl"/>
        </authorList>
    </citation>
    <scope>IDENTIFICATION</scope>
    <source>
        <strain evidence="16">Glennie</strain>
    </source>
</reference>
<dbReference type="InParanoid" id="F7FX34"/>
<evidence type="ECO:0000256" key="10">
    <source>
        <dbReference type="ARBA" id="ARBA00033326"/>
    </source>
</evidence>
<dbReference type="GO" id="GO:0043596">
    <property type="term" value="C:nuclear replication fork"/>
    <property type="evidence" value="ECO:0000318"/>
    <property type="project" value="GO_Central"/>
</dbReference>
<evidence type="ECO:0000256" key="7">
    <source>
        <dbReference type="ARBA" id="ARBA00022853"/>
    </source>
</evidence>
<dbReference type="HOGENOM" id="CLU_007143_0_0_1"/>
<accession>F7FX34</accession>
<evidence type="ECO:0000259" key="14">
    <source>
        <dbReference type="Pfam" id="PF14910"/>
    </source>
</evidence>
<dbReference type="GO" id="GO:0005829">
    <property type="term" value="C:cytosol"/>
    <property type="evidence" value="ECO:0007669"/>
    <property type="project" value="Ensembl"/>
</dbReference>
<dbReference type="GO" id="GO:0006325">
    <property type="term" value="P:chromatin organization"/>
    <property type="evidence" value="ECO:0007669"/>
    <property type="project" value="UniProtKB-KW"/>
</dbReference>
<comment type="similarity">
    <text evidence="3">Belongs to the MMS22 family. MMS22L subfamily.</text>
</comment>
<dbReference type="Pfam" id="PF14911">
    <property type="entry name" value="MMS22L_C"/>
    <property type="match status" value="1"/>
</dbReference>
<dbReference type="Ensembl" id="ENSOANT00000002078.3">
    <property type="protein sequence ID" value="ENSOANP00000002077.3"/>
    <property type="gene ID" value="ENSOANG00000001301.4"/>
</dbReference>
<comment type="function">
    <text evidence="11">Component of the MMS22L-TONSL complex, a complex that promotes homologous recombination-mediated repair of double-strand breaks (DSBs) at stalled or collapsed replication forks. The MMS22L-TONSL complex is required to maintain genome integrity during DNA replication. It mediates the assembly of RAD51 filaments on single-stranded DNA (ssDNA): the MMS22L-TONSL complex is recruited to DSBs following histone replacement by histone chaperones and eviction of the replication protein A complex (RPA/RP-A) from DSBs. Following recruitment to DSBs, the TONSL-MMS22L complex promotes recruitment of RAD51 filaments and subsequent homologous recombination. Within the complex, MMS22L acts by binding ssDNA.</text>
</comment>
<evidence type="ECO:0000256" key="11">
    <source>
        <dbReference type="ARBA" id="ARBA00045147"/>
    </source>
</evidence>
<evidence type="ECO:0000256" key="6">
    <source>
        <dbReference type="ARBA" id="ARBA00022763"/>
    </source>
</evidence>
<proteinExistence type="inferred from homology"/>
<evidence type="ECO:0000256" key="4">
    <source>
        <dbReference type="ARBA" id="ARBA00021061"/>
    </source>
</evidence>
<dbReference type="Proteomes" id="UP000002279">
    <property type="component" value="Unplaced"/>
</dbReference>
<dbReference type="GO" id="GO:0035861">
    <property type="term" value="C:site of double-strand break"/>
    <property type="evidence" value="ECO:0007669"/>
    <property type="project" value="Ensembl"/>
</dbReference>
<dbReference type="PANTHER" id="PTHR28547:SF1">
    <property type="entry name" value="PROTEIN MMS22-LIKE"/>
    <property type="match status" value="1"/>
</dbReference>
<dbReference type="PANTHER" id="PTHR28547">
    <property type="entry name" value="PROTEIN MMS22-LIKE"/>
    <property type="match status" value="1"/>
</dbReference>
<dbReference type="GeneTree" id="ENSGT00390000011769"/>
<evidence type="ECO:0000313" key="16">
    <source>
        <dbReference type="Ensembl" id="ENSOANP00000002077.3"/>
    </source>
</evidence>
<dbReference type="InterPro" id="IPR029424">
    <property type="entry name" value="MMS22L_C"/>
</dbReference>
<dbReference type="GO" id="GO:0000724">
    <property type="term" value="P:double-strand break repair via homologous recombination"/>
    <property type="evidence" value="ECO:0000318"/>
    <property type="project" value="GO_Central"/>
</dbReference>
<evidence type="ECO:0000256" key="2">
    <source>
        <dbReference type="ARBA" id="ARBA00004286"/>
    </source>
</evidence>
<organism evidence="16 17">
    <name type="scientific">Ornithorhynchus anatinus</name>
    <name type="common">Duckbill platypus</name>
    <dbReference type="NCBI Taxonomy" id="9258"/>
    <lineage>
        <taxon>Eukaryota</taxon>
        <taxon>Metazoa</taxon>
        <taxon>Chordata</taxon>
        <taxon>Craniata</taxon>
        <taxon>Vertebrata</taxon>
        <taxon>Euteleostomi</taxon>
        <taxon>Mammalia</taxon>
        <taxon>Monotremata</taxon>
        <taxon>Ornithorhynchidae</taxon>
        <taxon>Ornithorhynchus</taxon>
    </lineage>
</organism>
<gene>
    <name evidence="16" type="primary">MMS22L</name>
</gene>
<keyword evidence="8" id="KW-0234">DNA repair</keyword>
<evidence type="ECO:0000256" key="3">
    <source>
        <dbReference type="ARBA" id="ARBA00006585"/>
    </source>
</evidence>